<gene>
    <name evidence="1" type="ORF">JI435_073340</name>
</gene>
<dbReference type="AlphaFoldDB" id="A0A7U2EY61"/>
<evidence type="ECO:0000313" key="2">
    <source>
        <dbReference type="Proteomes" id="UP000663193"/>
    </source>
</evidence>
<reference evidence="2" key="1">
    <citation type="journal article" date="2021" name="BMC Genomics">
        <title>Chromosome-level genome assembly and manually-curated proteome of model necrotroph Parastagonospora nodorum Sn15 reveals a genome-wide trove of candidate effector homologs, and redundancy of virulence-related functions within an accessory chromosome.</title>
        <authorList>
            <person name="Bertazzoni S."/>
            <person name="Jones D.A.B."/>
            <person name="Phan H.T."/>
            <person name="Tan K.-C."/>
            <person name="Hane J.K."/>
        </authorList>
    </citation>
    <scope>NUCLEOTIDE SEQUENCE [LARGE SCALE GENOMIC DNA]</scope>
    <source>
        <strain evidence="2">SN15 / ATCC MYA-4574 / FGSC 10173)</strain>
    </source>
</reference>
<proteinExistence type="predicted"/>
<dbReference type="EMBL" id="CP069026">
    <property type="protein sequence ID" value="QRC94053.1"/>
    <property type="molecule type" value="Genomic_DNA"/>
</dbReference>
<protein>
    <submittedName>
        <fullName evidence="1">Uncharacterized protein</fullName>
    </submittedName>
</protein>
<evidence type="ECO:0000313" key="1">
    <source>
        <dbReference type="EMBL" id="QRC94053.1"/>
    </source>
</evidence>
<dbReference type="VEuPathDB" id="FungiDB:JI435_073340"/>
<accession>A0A7U2EY61</accession>
<organism evidence="1 2">
    <name type="scientific">Phaeosphaeria nodorum (strain SN15 / ATCC MYA-4574 / FGSC 10173)</name>
    <name type="common">Glume blotch fungus</name>
    <name type="synonym">Parastagonospora nodorum</name>
    <dbReference type="NCBI Taxonomy" id="321614"/>
    <lineage>
        <taxon>Eukaryota</taxon>
        <taxon>Fungi</taxon>
        <taxon>Dikarya</taxon>
        <taxon>Ascomycota</taxon>
        <taxon>Pezizomycotina</taxon>
        <taxon>Dothideomycetes</taxon>
        <taxon>Pleosporomycetidae</taxon>
        <taxon>Pleosporales</taxon>
        <taxon>Pleosporineae</taxon>
        <taxon>Phaeosphaeriaceae</taxon>
        <taxon>Parastagonospora</taxon>
    </lineage>
</organism>
<sequence>MLTLNHNALHETTIYQTWVFQIRGGMNVRGHVPSLLAARRDQGFPTAATPPSASPQDYEFAQSSIVRTLH</sequence>
<keyword evidence="2" id="KW-1185">Reference proteome</keyword>
<dbReference type="Proteomes" id="UP000663193">
    <property type="component" value="Chromosome 4"/>
</dbReference>
<name>A0A7U2EY61_PHANO</name>